<accession>A0ABP0NWQ8</accession>
<evidence type="ECO:0000256" key="2">
    <source>
        <dbReference type="SAM" id="Phobius"/>
    </source>
</evidence>
<dbReference type="EMBL" id="CAXAMM010031486">
    <property type="protein sequence ID" value="CAK9068205.1"/>
    <property type="molecule type" value="Genomic_DNA"/>
</dbReference>
<dbReference type="NCBIfam" id="NF008528">
    <property type="entry name" value="PRK11463.1-2"/>
    <property type="match status" value="1"/>
</dbReference>
<keyword evidence="2" id="KW-0472">Membrane</keyword>
<organism evidence="3 4">
    <name type="scientific">Durusdinium trenchii</name>
    <dbReference type="NCBI Taxonomy" id="1381693"/>
    <lineage>
        <taxon>Eukaryota</taxon>
        <taxon>Sar</taxon>
        <taxon>Alveolata</taxon>
        <taxon>Dinophyceae</taxon>
        <taxon>Suessiales</taxon>
        <taxon>Symbiodiniaceae</taxon>
        <taxon>Durusdinium</taxon>
    </lineage>
</organism>
<dbReference type="PANTHER" id="PTHR35335">
    <property type="entry name" value="UPF0716 PROTEIN FXSA"/>
    <property type="match status" value="1"/>
</dbReference>
<dbReference type="Proteomes" id="UP001642464">
    <property type="component" value="Unassembled WGS sequence"/>
</dbReference>
<evidence type="ECO:0000256" key="1">
    <source>
        <dbReference type="SAM" id="MobiDB-lite"/>
    </source>
</evidence>
<dbReference type="InterPro" id="IPR007313">
    <property type="entry name" value="FxsA"/>
</dbReference>
<protein>
    <submittedName>
        <fullName evidence="3">UPF0716 protein YtzA</fullName>
    </submittedName>
</protein>
<evidence type="ECO:0000313" key="3">
    <source>
        <dbReference type="EMBL" id="CAK9068205.1"/>
    </source>
</evidence>
<keyword evidence="2" id="KW-1133">Transmembrane helix</keyword>
<feature type="compositionally biased region" description="Acidic residues" evidence="1">
    <location>
        <begin position="136"/>
        <end position="145"/>
    </location>
</feature>
<reference evidence="3 4" key="1">
    <citation type="submission" date="2024-02" db="EMBL/GenBank/DDBJ databases">
        <authorList>
            <person name="Chen Y."/>
            <person name="Shah S."/>
            <person name="Dougan E. K."/>
            <person name="Thang M."/>
            <person name="Chan C."/>
        </authorList>
    </citation>
    <scope>NUCLEOTIDE SEQUENCE [LARGE SCALE GENOMIC DNA]</scope>
</reference>
<dbReference type="Pfam" id="PF04186">
    <property type="entry name" value="FxsA"/>
    <property type="match status" value="1"/>
</dbReference>
<gene>
    <name evidence="3" type="ORF">SCF082_LOCUS34392</name>
</gene>
<name>A0ABP0NWQ8_9DINO</name>
<dbReference type="PANTHER" id="PTHR35335:SF1">
    <property type="entry name" value="UPF0716 PROTEIN FXSA"/>
    <property type="match status" value="1"/>
</dbReference>
<comment type="caution">
    <text evidence="3">The sequence shown here is derived from an EMBL/GenBank/DDBJ whole genome shotgun (WGS) entry which is preliminary data.</text>
</comment>
<keyword evidence="4" id="KW-1185">Reference proteome</keyword>
<feature type="region of interest" description="Disordered" evidence="1">
    <location>
        <begin position="122"/>
        <end position="162"/>
    </location>
</feature>
<keyword evidence="2" id="KW-0812">Transmembrane</keyword>
<feature type="transmembrane region" description="Helical" evidence="2">
    <location>
        <begin position="25"/>
        <end position="45"/>
    </location>
</feature>
<evidence type="ECO:0000313" key="4">
    <source>
        <dbReference type="Proteomes" id="UP001642464"/>
    </source>
</evidence>
<sequence length="162" mass="17610">MWLFFAFILVPLIEIALFIQVGGLIGLWATLAVVVLTAVLGTILVRSQGLQTLEKVRTSLETGADPSRALAHGVMILFSGSLLLTPGFFTDAIGFALLIPPVRDAVFEHFGARIVMRTTRFGAAPGRRPTPHDTVIDGEFEEIDPDSIPRRAGSRPSGWTQR</sequence>
<proteinExistence type="predicted"/>